<dbReference type="GO" id="GO:0008519">
    <property type="term" value="F:ammonium channel activity"/>
    <property type="evidence" value="ECO:0007669"/>
    <property type="project" value="InterPro"/>
</dbReference>
<dbReference type="NCBIfam" id="TIGR00836">
    <property type="entry name" value="amt"/>
    <property type="match status" value="1"/>
</dbReference>
<dbReference type="PANTHER" id="PTHR11730:SF89">
    <property type="entry name" value="AMMONIUM TRANSPORTER SLL0108-RELATED"/>
    <property type="match status" value="1"/>
</dbReference>
<comment type="caution">
    <text evidence="11">The sequence shown here is derived from an EMBL/GenBank/DDBJ whole genome shotgun (WGS) entry which is preliminary data.</text>
</comment>
<feature type="transmembrane region" description="Helical" evidence="8">
    <location>
        <begin position="352"/>
        <end position="377"/>
    </location>
</feature>
<feature type="transmembrane region" description="Helical" evidence="8">
    <location>
        <begin position="269"/>
        <end position="289"/>
    </location>
</feature>
<name>A0A6I3SJL8_HELMO</name>
<reference evidence="11 12" key="1">
    <citation type="submission" date="2019-11" db="EMBL/GenBank/DDBJ databases">
        <title>Whole-genome sequence of a the green, strictly anaerobic photosynthetic bacterium Heliobacillus mobilis DSM 6151.</title>
        <authorList>
            <person name="Kyndt J.A."/>
            <person name="Meyer T.E."/>
        </authorList>
    </citation>
    <scope>NUCLEOTIDE SEQUENCE [LARGE SCALE GENOMIC DNA]</scope>
    <source>
        <strain evidence="11 12">DSM 6151</strain>
    </source>
</reference>
<keyword evidence="12" id="KW-1185">Reference proteome</keyword>
<organism evidence="11 12">
    <name type="scientific">Heliobacterium mobile</name>
    <name type="common">Heliobacillus mobilis</name>
    <dbReference type="NCBI Taxonomy" id="28064"/>
    <lineage>
        <taxon>Bacteria</taxon>
        <taxon>Bacillati</taxon>
        <taxon>Bacillota</taxon>
        <taxon>Clostridia</taxon>
        <taxon>Eubacteriales</taxon>
        <taxon>Heliobacteriaceae</taxon>
        <taxon>Heliobacterium</taxon>
    </lineage>
</organism>
<sequence length="444" mass="46194">MEQSLNQLAMGIDTVWVLVAAALVFFMEAGFAALEAGFIRAKNSINIIMKVFMDCTVGMLGYWAVGFGVMYGLDKAGIIGISDFFLQGEAAHLGLKIPLYAYWLFQAAFAVAVATIVSGAVAERMKFAPYIVFSFLATAIIYPMAGHWVWNPEGWLAKMGMVDFAGSAAVHAVGGWASLAAIIVLGPRTGKFNADGSPNVIPGHNLPLAAMGAFMLWFGWFGFNPGSSLSGLDMNIARIAVTTNLAAAAGGTIGAIYTTLKWGKPDPSMVINGCLAGLVAITAGCASVSPVSAVIIGAIAGVLVVEAVGWVDHLRADDPVGAVAVHGFCGTFGVLAVGFFHSEKGLLNGGGWGLLGTQALGVLSVSLFAFIATYIVFSVLKATVGIRVTVEEELDGMDLAEHGIAAYSDSPTFPTHSGAPSLSNLPESAPMQWTQLTPTQSSGK</sequence>
<evidence type="ECO:0000256" key="5">
    <source>
        <dbReference type="ARBA" id="ARBA00022989"/>
    </source>
</evidence>
<feature type="transmembrane region" description="Helical" evidence="8">
    <location>
        <begin position="15"/>
        <end position="39"/>
    </location>
</feature>
<feature type="transmembrane region" description="Helical" evidence="8">
    <location>
        <begin position="51"/>
        <end position="73"/>
    </location>
</feature>
<evidence type="ECO:0000256" key="4">
    <source>
        <dbReference type="ARBA" id="ARBA00022692"/>
    </source>
</evidence>
<dbReference type="SUPFAM" id="SSF111352">
    <property type="entry name" value="Ammonium transporter"/>
    <property type="match status" value="1"/>
</dbReference>
<feature type="transmembrane region" description="Helical" evidence="8">
    <location>
        <begin position="295"/>
        <end position="313"/>
    </location>
</feature>
<evidence type="ECO:0000256" key="8">
    <source>
        <dbReference type="RuleBase" id="RU362002"/>
    </source>
</evidence>
<dbReference type="RefSeq" id="WP_155476207.1">
    <property type="nucleotide sequence ID" value="NZ_WNKU01000008.1"/>
</dbReference>
<dbReference type="InterPro" id="IPR001905">
    <property type="entry name" value="Ammonium_transpt"/>
</dbReference>
<keyword evidence="7 8" id="KW-0924">Ammonia transport</keyword>
<dbReference type="PROSITE" id="PS01219">
    <property type="entry name" value="AMMONIUM_TRANSP"/>
    <property type="match status" value="1"/>
</dbReference>
<dbReference type="OrthoDB" id="9814202at2"/>
<dbReference type="InterPro" id="IPR024041">
    <property type="entry name" value="NH4_transpt_AmtB-like_dom"/>
</dbReference>
<dbReference type="Proteomes" id="UP000430670">
    <property type="component" value="Unassembled WGS sequence"/>
</dbReference>
<keyword evidence="3 8" id="KW-0813">Transport</keyword>
<keyword evidence="5 8" id="KW-1133">Transmembrane helix</keyword>
<dbReference type="GO" id="GO:0097272">
    <property type="term" value="P:ammonium homeostasis"/>
    <property type="evidence" value="ECO:0007669"/>
    <property type="project" value="TreeGrafter"/>
</dbReference>
<feature type="transmembrane region" description="Helical" evidence="8">
    <location>
        <begin position="127"/>
        <end position="145"/>
    </location>
</feature>
<keyword evidence="6 8" id="KW-0472">Membrane</keyword>
<feature type="transmembrane region" description="Helical" evidence="8">
    <location>
        <begin position="100"/>
        <end position="120"/>
    </location>
</feature>
<evidence type="ECO:0000313" key="11">
    <source>
        <dbReference type="EMBL" id="MTV49104.1"/>
    </source>
</evidence>
<gene>
    <name evidence="11" type="primary">amt</name>
    <name evidence="11" type="ORF">GJ688_08940</name>
</gene>
<keyword evidence="4 8" id="KW-0812">Transmembrane</keyword>
<evidence type="ECO:0000256" key="6">
    <source>
        <dbReference type="ARBA" id="ARBA00023136"/>
    </source>
</evidence>
<evidence type="ECO:0000256" key="3">
    <source>
        <dbReference type="ARBA" id="ARBA00022448"/>
    </source>
</evidence>
<dbReference type="Gene3D" id="1.10.3430.10">
    <property type="entry name" value="Ammonium transporter AmtB like domains"/>
    <property type="match status" value="1"/>
</dbReference>
<evidence type="ECO:0000256" key="2">
    <source>
        <dbReference type="ARBA" id="ARBA00005887"/>
    </source>
</evidence>
<dbReference type="AlphaFoldDB" id="A0A6I3SJL8"/>
<feature type="transmembrane region" description="Helical" evidence="8">
    <location>
        <begin position="206"/>
        <end position="223"/>
    </location>
</feature>
<feature type="domain" description="Ammonium transporter AmtB-like" evidence="10">
    <location>
        <begin position="15"/>
        <end position="407"/>
    </location>
</feature>
<evidence type="ECO:0000259" key="10">
    <source>
        <dbReference type="Pfam" id="PF00909"/>
    </source>
</evidence>
<evidence type="ECO:0000256" key="1">
    <source>
        <dbReference type="ARBA" id="ARBA00004141"/>
    </source>
</evidence>
<feature type="transmembrane region" description="Helical" evidence="8">
    <location>
        <begin position="320"/>
        <end position="340"/>
    </location>
</feature>
<dbReference type="Pfam" id="PF00909">
    <property type="entry name" value="Ammonium_transp"/>
    <property type="match status" value="1"/>
</dbReference>
<dbReference type="FunFam" id="1.10.3430.10:FF:000008">
    <property type="entry name" value="Ammonium transporter"/>
    <property type="match status" value="1"/>
</dbReference>
<dbReference type="GO" id="GO:0005886">
    <property type="term" value="C:plasma membrane"/>
    <property type="evidence" value="ECO:0007669"/>
    <property type="project" value="UniProtKB-SubCell"/>
</dbReference>
<dbReference type="InterPro" id="IPR029020">
    <property type="entry name" value="Ammonium/urea_transptr"/>
</dbReference>
<evidence type="ECO:0000313" key="12">
    <source>
        <dbReference type="Proteomes" id="UP000430670"/>
    </source>
</evidence>
<accession>A0A6I3SJL8</accession>
<proteinExistence type="inferred from homology"/>
<feature type="transmembrane region" description="Helical" evidence="8">
    <location>
        <begin position="235"/>
        <end position="257"/>
    </location>
</feature>
<evidence type="ECO:0000256" key="9">
    <source>
        <dbReference type="SAM" id="MobiDB-lite"/>
    </source>
</evidence>
<dbReference type="EMBL" id="WNKU01000008">
    <property type="protein sequence ID" value="MTV49104.1"/>
    <property type="molecule type" value="Genomic_DNA"/>
</dbReference>
<protein>
    <recommendedName>
        <fullName evidence="8">Ammonium transporter</fullName>
    </recommendedName>
</protein>
<evidence type="ECO:0000256" key="7">
    <source>
        <dbReference type="ARBA" id="ARBA00023177"/>
    </source>
</evidence>
<feature type="region of interest" description="Disordered" evidence="9">
    <location>
        <begin position="412"/>
        <end position="444"/>
    </location>
</feature>
<dbReference type="PANTHER" id="PTHR11730">
    <property type="entry name" value="AMMONIUM TRANSPORTER"/>
    <property type="match status" value="1"/>
</dbReference>
<comment type="subcellular location">
    <subcellularLocation>
        <location evidence="8">Cell membrane</location>
        <topology evidence="8">Multi-pass membrane protein</topology>
    </subcellularLocation>
    <subcellularLocation>
        <location evidence="1">Membrane</location>
        <topology evidence="1">Multi-pass membrane protein</topology>
    </subcellularLocation>
</comment>
<comment type="similarity">
    <text evidence="2 8">Belongs to the ammonia transporter channel (TC 1.A.11.2) family.</text>
</comment>
<dbReference type="InterPro" id="IPR018047">
    <property type="entry name" value="Ammonium_transpt_CS"/>
</dbReference>
<feature type="transmembrane region" description="Helical" evidence="8">
    <location>
        <begin position="165"/>
        <end position="185"/>
    </location>
</feature>